<accession>A0ABC9EZF5</accession>
<dbReference type="Gene3D" id="1.20.1280.50">
    <property type="match status" value="1"/>
</dbReference>
<proteinExistence type="predicted"/>
<evidence type="ECO:0000259" key="1">
    <source>
        <dbReference type="PROSITE" id="PS50181"/>
    </source>
</evidence>
<dbReference type="PANTHER" id="PTHR34223">
    <property type="entry name" value="OS11G0201299 PROTEIN"/>
    <property type="match status" value="1"/>
</dbReference>
<dbReference type="AlphaFoldDB" id="A0ABC9EZF5"/>
<dbReference type="CDD" id="cd22160">
    <property type="entry name" value="F-box_AtFBL13-like"/>
    <property type="match status" value="1"/>
</dbReference>
<gene>
    <name evidence="2" type="ORF">URODEC1_LOCUS100371</name>
</gene>
<dbReference type="SMART" id="SM00256">
    <property type="entry name" value="FBOX"/>
    <property type="match status" value="1"/>
</dbReference>
<dbReference type="PROSITE" id="PS50181">
    <property type="entry name" value="FBOX"/>
    <property type="match status" value="1"/>
</dbReference>
<dbReference type="InterPro" id="IPR053197">
    <property type="entry name" value="F-box_SCFL_complex_component"/>
</dbReference>
<evidence type="ECO:0000313" key="3">
    <source>
        <dbReference type="Proteomes" id="UP001497457"/>
    </source>
</evidence>
<dbReference type="Pfam" id="PF00646">
    <property type="entry name" value="F-box"/>
    <property type="match status" value="1"/>
</dbReference>
<dbReference type="InterPro" id="IPR001810">
    <property type="entry name" value="F-box_dom"/>
</dbReference>
<evidence type="ECO:0000313" key="2">
    <source>
        <dbReference type="EMBL" id="CAL5066298.1"/>
    </source>
</evidence>
<dbReference type="EMBL" id="OZ075115">
    <property type="protein sequence ID" value="CAL5066298.1"/>
    <property type="molecule type" value="Genomic_DNA"/>
</dbReference>
<dbReference type="Proteomes" id="UP001497457">
    <property type="component" value="Chromosome 5rd"/>
</dbReference>
<keyword evidence="3" id="KW-1185">Reference proteome</keyword>
<name>A0ABC9EZF5_9POAL</name>
<reference evidence="3" key="1">
    <citation type="submission" date="2024-06" db="EMBL/GenBank/DDBJ databases">
        <authorList>
            <person name="Ryan C."/>
        </authorList>
    </citation>
    <scope>NUCLEOTIDE SEQUENCE [LARGE SCALE GENOMIC DNA]</scope>
</reference>
<dbReference type="SUPFAM" id="SSF52047">
    <property type="entry name" value="RNI-like"/>
    <property type="match status" value="1"/>
</dbReference>
<feature type="domain" description="F-box" evidence="1">
    <location>
        <begin position="18"/>
        <end position="54"/>
    </location>
</feature>
<dbReference type="SUPFAM" id="SSF81383">
    <property type="entry name" value="F-box domain"/>
    <property type="match status" value="1"/>
</dbReference>
<reference evidence="2 3" key="2">
    <citation type="submission" date="2024-10" db="EMBL/GenBank/DDBJ databases">
        <authorList>
            <person name="Ryan C."/>
        </authorList>
    </citation>
    <scope>NUCLEOTIDE SEQUENCE [LARGE SCALE GENOMIC DNA]</scope>
</reference>
<dbReference type="InterPro" id="IPR053781">
    <property type="entry name" value="F-box_AtFBL13-like"/>
</dbReference>
<dbReference type="InterPro" id="IPR036047">
    <property type="entry name" value="F-box-like_dom_sf"/>
</dbReference>
<dbReference type="PANTHER" id="PTHR34223:SF70">
    <property type="entry name" value="F-BOX DOMAIN-CONTAINING PROTEIN"/>
    <property type="match status" value="1"/>
</dbReference>
<dbReference type="Gene3D" id="3.80.10.10">
    <property type="entry name" value="Ribonuclease Inhibitor"/>
    <property type="match status" value="1"/>
</dbReference>
<protein>
    <recommendedName>
        <fullName evidence="1">F-box domain-containing protein</fullName>
    </recommendedName>
</protein>
<organism evidence="2 3">
    <name type="scientific">Urochloa decumbens</name>
    <dbReference type="NCBI Taxonomy" id="240449"/>
    <lineage>
        <taxon>Eukaryota</taxon>
        <taxon>Viridiplantae</taxon>
        <taxon>Streptophyta</taxon>
        <taxon>Embryophyta</taxon>
        <taxon>Tracheophyta</taxon>
        <taxon>Spermatophyta</taxon>
        <taxon>Magnoliopsida</taxon>
        <taxon>Liliopsida</taxon>
        <taxon>Poales</taxon>
        <taxon>Poaceae</taxon>
        <taxon>PACMAD clade</taxon>
        <taxon>Panicoideae</taxon>
        <taxon>Panicodae</taxon>
        <taxon>Paniceae</taxon>
        <taxon>Melinidinae</taxon>
        <taxon>Urochloa</taxon>
    </lineage>
</organism>
<sequence length="421" mass="47857">MMQLETTMKRAGVPTGAVDRLSALPDALLHAILFFLPSPQVVRTCVLSQRWRHLWRSTPCIKINEQDFGFSAGISNVPLEERWARFEGFATNLLLSLDNTSPLDEFCLCSRVYNQCHVDRWIRRGIEYCPAVLHVLIVGRDYRLKLPAMASSSFHRLKRLHLLHVDLDGQFADLLPACPVMEDLDLEGCKFSGDFSQGMTSFTLKKLALNYCKNNTSRPLVITAPSLSDLDLTYGCYQAGIMLSKMDFLVGAMIEITENLTLSQSTRRGLLGSLFNVTSLELSGFEAKAMLNSKSNTLPIFCNMRTLCLNCCFLDECELSDRLEALGCFLQKAPCLEELTLSCSMFLSSSDSEWETGRKKGEFPQKNITLRRQDRKTFQCHKLKLIKVMYDHDQDHRLIELVWRLGRTLPDVNIELTKEDD</sequence>
<dbReference type="InterPro" id="IPR032675">
    <property type="entry name" value="LRR_dom_sf"/>
</dbReference>